<keyword evidence="2 5" id="KW-0812">Transmembrane</keyword>
<comment type="caution">
    <text evidence="8">The sequence shown here is derived from an EMBL/GenBank/DDBJ whole genome shotgun (WGS) entry which is preliminary data.</text>
</comment>
<gene>
    <name evidence="8" type="ORF">FB463_000542</name>
    <name evidence="7" type="ORF">FFA01_22060</name>
</gene>
<evidence type="ECO:0000259" key="6">
    <source>
        <dbReference type="Pfam" id="PF06271"/>
    </source>
</evidence>
<accession>A0A7W3JGD9</accession>
<protein>
    <submittedName>
        <fullName evidence="8">Putative RDD family membrane protein YckC</fullName>
    </submittedName>
    <submittedName>
        <fullName evidence="7">RDD family protein</fullName>
    </submittedName>
</protein>
<dbReference type="EMBL" id="JACGWW010000001">
    <property type="protein sequence ID" value="MBA8812318.1"/>
    <property type="molecule type" value="Genomic_DNA"/>
</dbReference>
<dbReference type="InterPro" id="IPR010432">
    <property type="entry name" value="RDD"/>
</dbReference>
<keyword evidence="3 5" id="KW-1133">Transmembrane helix</keyword>
<keyword evidence="9" id="KW-1185">Reference proteome</keyword>
<sequence length="294" mass="30759">MPRRTAPRASPAVLRPDQIESFAAGGDELVTGEAVALDLRPTSVILRGAGVVIDYLAYVALLIGLIVLIGLLNEGGVLDDALSQAFLIGAVGFSLIVVPAIVETASRGRSLGRLAVGARIVRTDGGAIGFRHALTRSLVGLLEIVFTTGGLAFVVALLNGSSRRLGDLMAGTYSRNERVSKRTTVAHGVPVPLLPWAEVADVARLPEGLARRIASFLQQAPRLSPTSRLRIAAELADEAGPFVSPPPSAEPELVLAGIAAVRRDREAAALAREAALLDRLRPALTGTVGGFPRR</sequence>
<dbReference type="RefSeq" id="WP_146856072.1">
    <property type="nucleotide sequence ID" value="NZ_BAAAHR010000002.1"/>
</dbReference>
<evidence type="ECO:0000313" key="9">
    <source>
        <dbReference type="Proteomes" id="UP000321154"/>
    </source>
</evidence>
<feature type="transmembrane region" description="Helical" evidence="5">
    <location>
        <begin position="84"/>
        <end position="102"/>
    </location>
</feature>
<proteinExistence type="predicted"/>
<comment type="subcellular location">
    <subcellularLocation>
        <location evidence="1">Membrane</location>
        <topology evidence="1">Multi-pass membrane protein</topology>
    </subcellularLocation>
</comment>
<dbReference type="Proteomes" id="UP000321154">
    <property type="component" value="Unassembled WGS sequence"/>
</dbReference>
<reference evidence="8 10" key="2">
    <citation type="submission" date="2020-07" db="EMBL/GenBank/DDBJ databases">
        <title>Sequencing the genomes of 1000 actinobacteria strains.</title>
        <authorList>
            <person name="Klenk H.-P."/>
        </authorList>
    </citation>
    <scope>NUCLEOTIDE SEQUENCE [LARGE SCALE GENOMIC DNA]</scope>
    <source>
        <strain evidence="8 10">DSM 10309</strain>
    </source>
</reference>
<dbReference type="AlphaFoldDB" id="A0A7W3JGD9"/>
<dbReference type="PANTHER" id="PTHR38480:SF1">
    <property type="entry name" value="SLR0254 PROTEIN"/>
    <property type="match status" value="1"/>
</dbReference>
<evidence type="ECO:0000256" key="1">
    <source>
        <dbReference type="ARBA" id="ARBA00004141"/>
    </source>
</evidence>
<evidence type="ECO:0000256" key="4">
    <source>
        <dbReference type="ARBA" id="ARBA00023136"/>
    </source>
</evidence>
<name>A0A7W3JGD9_9MICO</name>
<evidence type="ECO:0000256" key="2">
    <source>
        <dbReference type="ARBA" id="ARBA00022692"/>
    </source>
</evidence>
<dbReference type="PANTHER" id="PTHR38480">
    <property type="entry name" value="SLR0254 PROTEIN"/>
    <property type="match status" value="1"/>
</dbReference>
<evidence type="ECO:0000313" key="8">
    <source>
        <dbReference type="EMBL" id="MBA8812318.1"/>
    </source>
</evidence>
<feature type="domain" description="RDD" evidence="6">
    <location>
        <begin position="49"/>
        <end position="171"/>
    </location>
</feature>
<dbReference type="EMBL" id="BJUV01000022">
    <property type="protein sequence ID" value="GEK83897.1"/>
    <property type="molecule type" value="Genomic_DNA"/>
</dbReference>
<dbReference type="Proteomes" id="UP000522688">
    <property type="component" value="Unassembled WGS sequence"/>
</dbReference>
<dbReference type="Pfam" id="PF06271">
    <property type="entry name" value="RDD"/>
    <property type="match status" value="1"/>
</dbReference>
<feature type="transmembrane region" description="Helical" evidence="5">
    <location>
        <begin position="55"/>
        <end position="72"/>
    </location>
</feature>
<feature type="transmembrane region" description="Helical" evidence="5">
    <location>
        <begin position="138"/>
        <end position="158"/>
    </location>
</feature>
<reference evidence="7 9" key="1">
    <citation type="submission" date="2019-07" db="EMBL/GenBank/DDBJ databases">
        <title>Whole genome shotgun sequence of Frigoribacterium faeni NBRC 103066.</title>
        <authorList>
            <person name="Hosoyama A."/>
            <person name="Uohara A."/>
            <person name="Ohji S."/>
            <person name="Ichikawa N."/>
        </authorList>
    </citation>
    <scope>NUCLEOTIDE SEQUENCE [LARGE SCALE GENOMIC DNA]</scope>
    <source>
        <strain evidence="7 9">NBRC 103066</strain>
    </source>
</reference>
<dbReference type="GO" id="GO:0016020">
    <property type="term" value="C:membrane"/>
    <property type="evidence" value="ECO:0007669"/>
    <property type="project" value="UniProtKB-SubCell"/>
</dbReference>
<dbReference type="OrthoDB" id="9787732at2"/>
<organism evidence="8 10">
    <name type="scientific">Frigoribacterium faeni</name>
    <dbReference type="NCBI Taxonomy" id="145483"/>
    <lineage>
        <taxon>Bacteria</taxon>
        <taxon>Bacillati</taxon>
        <taxon>Actinomycetota</taxon>
        <taxon>Actinomycetes</taxon>
        <taxon>Micrococcales</taxon>
        <taxon>Microbacteriaceae</taxon>
        <taxon>Frigoribacterium</taxon>
    </lineage>
</organism>
<evidence type="ECO:0000313" key="10">
    <source>
        <dbReference type="Proteomes" id="UP000522688"/>
    </source>
</evidence>
<evidence type="ECO:0000313" key="7">
    <source>
        <dbReference type="EMBL" id="GEK83897.1"/>
    </source>
</evidence>
<evidence type="ECO:0000256" key="5">
    <source>
        <dbReference type="SAM" id="Phobius"/>
    </source>
</evidence>
<keyword evidence="4 5" id="KW-0472">Membrane</keyword>
<evidence type="ECO:0000256" key="3">
    <source>
        <dbReference type="ARBA" id="ARBA00022989"/>
    </source>
</evidence>